<evidence type="ECO:0000313" key="2">
    <source>
        <dbReference type="EMBL" id="OXU20253.1"/>
    </source>
</evidence>
<feature type="region of interest" description="Disordered" evidence="1">
    <location>
        <begin position="47"/>
        <end position="78"/>
    </location>
</feature>
<dbReference type="AlphaFoldDB" id="A0A232EPI2"/>
<protein>
    <submittedName>
        <fullName evidence="2">Uncharacterized protein</fullName>
    </submittedName>
</protein>
<reference evidence="2 3" key="1">
    <citation type="journal article" date="2017" name="Curr. Biol.">
        <title>The Evolution of Venom by Co-option of Single-Copy Genes.</title>
        <authorList>
            <person name="Martinson E.O."/>
            <person name="Mrinalini"/>
            <person name="Kelkar Y.D."/>
            <person name="Chang C.H."/>
            <person name="Werren J.H."/>
        </authorList>
    </citation>
    <scope>NUCLEOTIDE SEQUENCE [LARGE SCALE GENOMIC DNA]</scope>
    <source>
        <strain evidence="2 3">Alberta</strain>
        <tissue evidence="2">Whole body</tissue>
    </source>
</reference>
<proteinExistence type="predicted"/>
<dbReference type="EMBL" id="NNAY01002944">
    <property type="protein sequence ID" value="OXU20253.1"/>
    <property type="molecule type" value="Genomic_DNA"/>
</dbReference>
<gene>
    <name evidence="2" type="ORF">TSAR_002104</name>
</gene>
<comment type="caution">
    <text evidence="2">The sequence shown here is derived from an EMBL/GenBank/DDBJ whole genome shotgun (WGS) entry which is preliminary data.</text>
</comment>
<accession>A0A232EPI2</accession>
<name>A0A232EPI2_9HYME</name>
<keyword evidence="3" id="KW-1185">Reference proteome</keyword>
<sequence length="78" mass="8042">MTSSSVVTSRAGAALVTATAALSGRPITSVVIGNLMSPRIACQRNSGIGESSIARPGLREVPSRVPVAENRPQLGKER</sequence>
<evidence type="ECO:0000313" key="3">
    <source>
        <dbReference type="Proteomes" id="UP000215335"/>
    </source>
</evidence>
<evidence type="ECO:0000256" key="1">
    <source>
        <dbReference type="SAM" id="MobiDB-lite"/>
    </source>
</evidence>
<dbReference type="Proteomes" id="UP000215335">
    <property type="component" value="Unassembled WGS sequence"/>
</dbReference>
<organism evidence="2 3">
    <name type="scientific">Trichomalopsis sarcophagae</name>
    <dbReference type="NCBI Taxonomy" id="543379"/>
    <lineage>
        <taxon>Eukaryota</taxon>
        <taxon>Metazoa</taxon>
        <taxon>Ecdysozoa</taxon>
        <taxon>Arthropoda</taxon>
        <taxon>Hexapoda</taxon>
        <taxon>Insecta</taxon>
        <taxon>Pterygota</taxon>
        <taxon>Neoptera</taxon>
        <taxon>Endopterygota</taxon>
        <taxon>Hymenoptera</taxon>
        <taxon>Apocrita</taxon>
        <taxon>Proctotrupomorpha</taxon>
        <taxon>Chalcidoidea</taxon>
        <taxon>Pteromalidae</taxon>
        <taxon>Pteromalinae</taxon>
        <taxon>Trichomalopsis</taxon>
    </lineage>
</organism>